<proteinExistence type="predicted"/>
<evidence type="ECO:0000259" key="2">
    <source>
        <dbReference type="SMART" id="SM00460"/>
    </source>
</evidence>
<dbReference type="Gene3D" id="3.10.620.30">
    <property type="match status" value="1"/>
</dbReference>
<feature type="domain" description="Transglutaminase-like" evidence="2">
    <location>
        <begin position="188"/>
        <end position="247"/>
    </location>
</feature>
<dbReference type="PANTHER" id="PTHR35532">
    <property type="entry name" value="SIMILAR TO POLYHYDROXYALKANOATE DEPOLYMERASE"/>
    <property type="match status" value="1"/>
</dbReference>
<reference evidence="4" key="1">
    <citation type="submission" date="2017-02" db="EMBL/GenBank/DDBJ databases">
        <authorList>
            <person name="Varghese N."/>
            <person name="Submissions S."/>
        </authorList>
    </citation>
    <scope>NUCLEOTIDE SEQUENCE [LARGE SCALE GENOMIC DNA]</scope>
    <source>
        <strain evidence="4">ATCC 51356</strain>
    </source>
</reference>
<dbReference type="Proteomes" id="UP000190121">
    <property type="component" value="Unassembled WGS sequence"/>
</dbReference>
<dbReference type="Gene3D" id="2.60.40.1120">
    <property type="entry name" value="Carboxypeptidase-like, regulatory domain"/>
    <property type="match status" value="1"/>
</dbReference>
<feature type="signal peptide" evidence="1">
    <location>
        <begin position="1"/>
        <end position="27"/>
    </location>
</feature>
<dbReference type="AlphaFoldDB" id="A0A1T4Q778"/>
<dbReference type="STRING" id="29524.SAMN02745171_01718"/>
<dbReference type="Pfam" id="PF01841">
    <property type="entry name" value="Transglut_core"/>
    <property type="match status" value="1"/>
</dbReference>
<evidence type="ECO:0000313" key="4">
    <source>
        <dbReference type="Proteomes" id="UP000190121"/>
    </source>
</evidence>
<name>A0A1T4Q778_9PORP</name>
<dbReference type="EMBL" id="FUXE01000028">
    <property type="protein sequence ID" value="SJZ99437.1"/>
    <property type="molecule type" value="Genomic_DNA"/>
</dbReference>
<evidence type="ECO:0000256" key="1">
    <source>
        <dbReference type="SAM" id="SignalP"/>
    </source>
</evidence>
<protein>
    <submittedName>
        <fullName evidence="3">Transglutaminase-like superfamily protein</fullName>
    </submittedName>
</protein>
<dbReference type="SMART" id="SM00460">
    <property type="entry name" value="TGc"/>
    <property type="match status" value="1"/>
</dbReference>
<dbReference type="InterPro" id="IPR002931">
    <property type="entry name" value="Transglutaminase-like"/>
</dbReference>
<accession>A0A1T4Q778</accession>
<feature type="chain" id="PRO_5011961847" evidence="1">
    <location>
        <begin position="28"/>
        <end position="885"/>
    </location>
</feature>
<organism evidence="3 4">
    <name type="scientific">Porphyromonas circumdentaria</name>
    <dbReference type="NCBI Taxonomy" id="29524"/>
    <lineage>
        <taxon>Bacteria</taxon>
        <taxon>Pseudomonadati</taxon>
        <taxon>Bacteroidota</taxon>
        <taxon>Bacteroidia</taxon>
        <taxon>Bacteroidales</taxon>
        <taxon>Porphyromonadaceae</taxon>
        <taxon>Porphyromonas</taxon>
    </lineage>
</organism>
<dbReference type="InterPro" id="IPR038765">
    <property type="entry name" value="Papain-like_cys_pep_sf"/>
</dbReference>
<keyword evidence="4" id="KW-1185">Reference proteome</keyword>
<dbReference type="PROSITE" id="PS51257">
    <property type="entry name" value="PROKAR_LIPOPROTEIN"/>
    <property type="match status" value="1"/>
</dbReference>
<dbReference type="PANTHER" id="PTHR35532:SF5">
    <property type="entry name" value="CARBOHYDRATE-BINDING DOMAIN-CONTAINING PROTEIN"/>
    <property type="match status" value="1"/>
</dbReference>
<sequence>MCSFYRNSLLRGAALFMGSLFLLLAFSCNNQHHFIKDKKLRERVKQDFASRDSLLGGEITKQRFSFGDKEITDEVRGALEFLYAYMPLSDVIDYSQHDLAKDVYSSLQAREEMPWGDLVPEKVFLHFVLPPRVNNETLDASRPLFYKELKERVKGLSMRQAALEVNHWCHEWVTYAPSDARTRSPLATKRNALGRCGEESTFTVAALRAVGIPARQVYTPRWAHTDDNHAWVEVWIEGKWYFLGACEPAADLNIAWFNSSVVRAMLVHTKVFGYYEGPEEVLQRTPNFTEINCIDNYITTRKAEVRVVDKEGKPVPNATVRYCIYNYSEFYPVAKLESDDQGTSVLSVGYGDMIVWASKGDLMGYALSKSDQKEPLTITLTTFDELPASAEFSIIPPKGEALPTTATEEAIALNDKRLTEEDSIRKAYELTFAPTKEEVKLSQAWGLPEGELTQLYTTARSNIHHLIDFIEKASNKSLALAFLQALSAKDQSDIERSLLDAFFAKVPDEATSFELEYLYNPRIHYEHLSNWQKELEILKDISDNPQEIFDFINQKVIVDDVLNRNGKPISPAGVIKWGRADLHSIKIAYVAALRYKGIPARINESTRAVEYSLNKGAEWHKVDFESQSITLPKKGRLDLVRTPDTSTEPKYYSHFTIARMDDRNSFPATIYYDYTLSNELRTLFATPQELEEGNYIIVSGTRMASGTVLAHVEKFKVSEGTTTKQSVKVPVDPDDVSVIGSINAEATYLSVPNLEPVSIISTTGRGYFVLAILKRGTEPTNHALKDLERVQTQLNAWGRPFLLLFTNEHDYKGYKKEEFPTLPSNLTYGVDLNGAIEKMVREAVNSTSSDLPLVIVADSFGRVVFVRQGYTISLGDQILSILPKL</sequence>
<gene>
    <name evidence="3" type="ORF">SAMN02745171_01718</name>
</gene>
<dbReference type="RefSeq" id="WP_078737585.1">
    <property type="nucleotide sequence ID" value="NZ_JACIJQ010000018.1"/>
</dbReference>
<keyword evidence="1" id="KW-0732">Signal</keyword>
<dbReference type="SUPFAM" id="SSF54001">
    <property type="entry name" value="Cysteine proteinases"/>
    <property type="match status" value="1"/>
</dbReference>
<evidence type="ECO:0000313" key="3">
    <source>
        <dbReference type="EMBL" id="SJZ99437.1"/>
    </source>
</evidence>